<dbReference type="Gene3D" id="3.30.420.10">
    <property type="entry name" value="Ribonuclease H-like superfamily/Ribonuclease H"/>
    <property type="match status" value="1"/>
</dbReference>
<dbReference type="GO" id="GO:0031251">
    <property type="term" value="C:PAN complex"/>
    <property type="evidence" value="ECO:0007669"/>
    <property type="project" value="TreeGrafter"/>
</dbReference>
<dbReference type="InterPro" id="IPR050785">
    <property type="entry name" value="PAN2-PAN3_catalytic_subunit"/>
</dbReference>
<reference evidence="3" key="1">
    <citation type="submission" date="2021-01" db="EMBL/GenBank/DDBJ databases">
        <authorList>
            <person name="Corre E."/>
            <person name="Pelletier E."/>
            <person name="Niang G."/>
            <person name="Scheremetjew M."/>
            <person name="Finn R."/>
            <person name="Kale V."/>
            <person name="Holt S."/>
            <person name="Cochrane G."/>
            <person name="Meng A."/>
            <person name="Brown T."/>
            <person name="Cohen L."/>
        </authorList>
    </citation>
    <scope>NUCLEOTIDE SEQUENCE</scope>
    <source>
        <strain evidence="3">308</strain>
    </source>
</reference>
<dbReference type="PANTHER" id="PTHR15728">
    <property type="entry name" value="DEADENYLATION COMPLEX CATALYTIC SUBUNIT PAN2"/>
    <property type="match status" value="1"/>
</dbReference>
<feature type="compositionally biased region" description="Basic and acidic residues" evidence="1">
    <location>
        <begin position="870"/>
        <end position="881"/>
    </location>
</feature>
<dbReference type="InterPro" id="IPR028881">
    <property type="entry name" value="PAN2_UCH_dom"/>
</dbReference>
<dbReference type="InterPro" id="IPR013520">
    <property type="entry name" value="Ribonucl_H"/>
</dbReference>
<sequence length="1716" mass="187611">MNIHAANFVPSFAAPVASNPAPSTTASVSKERIPSDVVTTTAATSINPTAAPWCPPSNVSAAVSASAAVWRPSSDERERELANHESVLLDHSSGDDGGEWGDGRWDSRVTLNESYIDESQYGQTTQMQMQMQHGQENEYGVENLQQNEELDQIDPSCPYLWEEDPLRSNIPGCVRGAPITALAYDRTDDVDLLYVGGAQYPAGSSNQSKRSKVTDRMNSMHLDSPARPDEVMPMSSHAFTSLSDFNIISPYMSVAGHPHVPAGIEGRLSYLGLHQSSLNLHRLRLCQPRPPFGFGNVNPNRGRVDLNTPPTLGCGIRTILPFRPAFIVSASPSGILAHSRGGMALCRNTDVSASCVAPNPTDGPGLAQATHITCGTLGSSGSSSKGADVLTCLDVYGGLRAVTSLAVGGGGTSCLSAVRERGALAVGCADGTLRLADGSLSSRRGVGRRAAESVMAFSGGIVGLDVYGDYLAATGLVSGGACRPAVPRSTDARVLLFDVRAMRKGPVSTHFFGPSPESSGTICCPWHLAFVPPKEDEGPSLLVVGDTGLMEVLRFQDGMEMESCGLFRPALETGEAVTSLALSPDSNSLSIGTDGSRIMTYIRHKNMQVQRRNPSWQEGGGEEMNPTAPSFVPGATVESHNANTNDHDTAASDFASLLPLPPLLPNPPPLSISSDILLETNCHRHLSKSTPSRSSLGPTSPFSHYIMLRPPFVSNSGPETYGYHYKTSPWDSTLLSSISHHILSSVLEKHISCNKQSLAPNPPAIGGGRHSHRRVSKTQTSEDWIVRGVAVSALQNASNLPTAPPTNNPNKYLYGGKRRELCYEIDVDPRMESNTVGGQNINKRGRRFGGTGEYERGETSGLQYQHRSGNSRDETGNRGQDDASCPPSCPIPHRYRHTIQPAGSITKSLDYGKHNNTGLWPGWDASYLPNGYVCPVLLLLFFIPEVREGIHTSLEKMDSGELNGNNEDGALATELGFLFHQIECLSIFSRIHSTPNVGAFIPSNFVATFATLPEAAALALLDSSPTAVKLPRRLEAFYRFMIHHFQKPAGSGTTVNKLFQMTGTWKYGQKSRKGGNNNHTKFEKEKIDSAATLGSSNITTPSPTYLLDSLQGFDFVSINTFVAGPRTSRTTRAFTVELSYDKFVKTMQQAGTAADSGSSHHIPFRSILRESLCRESRLRAWNAESKSYETTVQKRIMTSLPKILSISCACAGNDDDSTKLWRQNNEAGGHWLPEFVEVELYSGDCKSGAETATKTPEIKTVSTVVVSELIDSLENDKKEWKSCGRRLPDATAKNVMRYRLSCVVSFVRSKPDDETSPSDKEYGGHHVLHARVPHSYTQEMLTKQAFESESCAETNENLQDGGHLTLTSTLPPKILRDRAAVAREVLRQRNESAEDEWVLFNGFNVSRTIVDDARAFHIPFKDPCIVLYRSCGEEEGVDKNLQTGSKKEWSPSNMPQKTYFAKKRNIPPSVMDSPSIVAGFQPSSCRKISPEDLPGKGDLVAIDTEFVSVQHEQSTLTTKGTKVMVTEGRSVLARVSVIDCRHIEDGSKGGVLFDDYVYPMEPVVDYLTRHSGITPEDLDAVQSTRYLVTTRTAYLKLRVLVDRGCIFVGHGLDKDFRIANIFVPPCQIIDTVTIWYRPRARMISLRFLANYSLGKDMQQDTHDSIEDARVSYNIYLKAMEHRHNGTWEKTLTNLYDFGRRTEWKLGVKEDMPKNRN</sequence>
<dbReference type="SUPFAM" id="SSF50978">
    <property type="entry name" value="WD40 repeat-like"/>
    <property type="match status" value="1"/>
</dbReference>
<evidence type="ECO:0000259" key="2">
    <source>
        <dbReference type="SMART" id="SM00479"/>
    </source>
</evidence>
<dbReference type="GO" id="GO:0003676">
    <property type="term" value="F:nucleic acid binding"/>
    <property type="evidence" value="ECO:0007669"/>
    <property type="project" value="InterPro"/>
</dbReference>
<dbReference type="EMBL" id="HBFR01005608">
    <property type="protein sequence ID" value="CAD8876792.1"/>
    <property type="molecule type" value="Transcribed_RNA"/>
</dbReference>
<feature type="region of interest" description="Disordered" evidence="1">
    <location>
        <begin position="759"/>
        <end position="780"/>
    </location>
</feature>
<name>A0A7S1B6P0_9STRA</name>
<dbReference type="SUPFAM" id="SSF53098">
    <property type="entry name" value="Ribonuclease H-like"/>
    <property type="match status" value="1"/>
</dbReference>
<organism evidence="3">
    <name type="scientific">Corethron hystrix</name>
    <dbReference type="NCBI Taxonomy" id="216773"/>
    <lineage>
        <taxon>Eukaryota</taxon>
        <taxon>Sar</taxon>
        <taxon>Stramenopiles</taxon>
        <taxon>Ochrophyta</taxon>
        <taxon>Bacillariophyta</taxon>
        <taxon>Coscinodiscophyceae</taxon>
        <taxon>Corethrophycidae</taxon>
        <taxon>Corethrales</taxon>
        <taxon>Corethraceae</taxon>
        <taxon>Corethron</taxon>
    </lineage>
</organism>
<dbReference type="GO" id="GO:0004535">
    <property type="term" value="F:poly(A)-specific ribonuclease activity"/>
    <property type="evidence" value="ECO:0007669"/>
    <property type="project" value="TreeGrafter"/>
</dbReference>
<dbReference type="Pfam" id="PF00929">
    <property type="entry name" value="RNase_T"/>
    <property type="match status" value="1"/>
</dbReference>
<gene>
    <name evidence="3" type="ORF">CHYS00102_LOCUS3970</name>
</gene>
<accession>A0A7S1B6P0</accession>
<evidence type="ECO:0000256" key="1">
    <source>
        <dbReference type="SAM" id="MobiDB-lite"/>
    </source>
</evidence>
<dbReference type="InterPro" id="IPR012337">
    <property type="entry name" value="RNaseH-like_sf"/>
</dbReference>
<dbReference type="InterPro" id="IPR036397">
    <property type="entry name" value="RNaseH_sf"/>
</dbReference>
<dbReference type="Gene3D" id="3.90.70.10">
    <property type="entry name" value="Cysteine proteinases"/>
    <property type="match status" value="1"/>
</dbReference>
<dbReference type="InterPro" id="IPR015943">
    <property type="entry name" value="WD40/YVTN_repeat-like_dom_sf"/>
</dbReference>
<dbReference type="GO" id="GO:0000932">
    <property type="term" value="C:P-body"/>
    <property type="evidence" value="ECO:0007669"/>
    <property type="project" value="TreeGrafter"/>
</dbReference>
<dbReference type="Gene3D" id="2.130.10.10">
    <property type="entry name" value="YVTN repeat-like/Quinoprotein amine dehydrogenase"/>
    <property type="match status" value="1"/>
</dbReference>
<protein>
    <recommendedName>
        <fullName evidence="2">Exonuclease domain-containing protein</fullName>
    </recommendedName>
</protein>
<feature type="region of interest" description="Disordered" evidence="1">
    <location>
        <begin position="834"/>
        <end position="888"/>
    </location>
</feature>
<evidence type="ECO:0000313" key="3">
    <source>
        <dbReference type="EMBL" id="CAD8876792.1"/>
    </source>
</evidence>
<dbReference type="PANTHER" id="PTHR15728:SF0">
    <property type="entry name" value="PAN2-PAN3 DEADENYLATION COMPLEX CATALYTIC SUBUNIT PAN2"/>
    <property type="match status" value="1"/>
</dbReference>
<dbReference type="SMART" id="SM00479">
    <property type="entry name" value="EXOIII"/>
    <property type="match status" value="1"/>
</dbReference>
<proteinExistence type="predicted"/>
<dbReference type="GO" id="GO:0000289">
    <property type="term" value="P:nuclear-transcribed mRNA poly(A) tail shortening"/>
    <property type="evidence" value="ECO:0007669"/>
    <property type="project" value="TreeGrafter"/>
</dbReference>
<dbReference type="InterPro" id="IPR036322">
    <property type="entry name" value="WD40_repeat_dom_sf"/>
</dbReference>
<dbReference type="Pfam" id="PF13423">
    <property type="entry name" value="UCH_1"/>
    <property type="match status" value="1"/>
</dbReference>
<feature type="domain" description="Exonuclease" evidence="2">
    <location>
        <begin position="1498"/>
        <end position="1684"/>
    </location>
</feature>